<accession>A0ABT8IR37</accession>
<protein>
    <submittedName>
        <fullName evidence="1">Uncharacterized protein</fullName>
    </submittedName>
</protein>
<evidence type="ECO:0000313" key="1">
    <source>
        <dbReference type="EMBL" id="MDN4595263.1"/>
    </source>
</evidence>
<proteinExistence type="predicted"/>
<name>A0ABT8IR37_9BACL</name>
<dbReference type="Proteomes" id="UP001174196">
    <property type="component" value="Unassembled WGS sequence"/>
</dbReference>
<evidence type="ECO:0000313" key="2">
    <source>
        <dbReference type="Proteomes" id="UP001174196"/>
    </source>
</evidence>
<keyword evidence="2" id="KW-1185">Reference proteome</keyword>
<gene>
    <name evidence="1" type="ORF">NWF35_15470</name>
</gene>
<reference evidence="1" key="1">
    <citation type="submission" date="2022-08" db="EMBL/GenBank/DDBJ databases">
        <title>Polycladomyces zharkentsis sp. nov., a novel thermophilic CMC and starch-degrading bacterium isolated from a geothermal spring in Kazakhstan.</title>
        <authorList>
            <person name="Mashzhan A."/>
            <person name="Kistaubaeva A."/>
            <person name="Javier-Lopez R."/>
            <person name="Birkeland N.-K."/>
        </authorList>
    </citation>
    <scope>NUCLEOTIDE SEQUENCE</scope>
    <source>
        <strain evidence="1">KSR 13</strain>
    </source>
</reference>
<dbReference type="EMBL" id="JANRHH010000054">
    <property type="protein sequence ID" value="MDN4595263.1"/>
    <property type="molecule type" value="Genomic_DNA"/>
</dbReference>
<organism evidence="1 2">
    <name type="scientific">Polycladomyces subterraneus</name>
    <dbReference type="NCBI Taxonomy" id="1016997"/>
    <lineage>
        <taxon>Bacteria</taxon>
        <taxon>Bacillati</taxon>
        <taxon>Bacillota</taxon>
        <taxon>Bacilli</taxon>
        <taxon>Bacillales</taxon>
        <taxon>Thermoactinomycetaceae</taxon>
        <taxon>Polycladomyces</taxon>
    </lineage>
</organism>
<dbReference type="RefSeq" id="WP_301240317.1">
    <property type="nucleotide sequence ID" value="NZ_JANRHH010000054.1"/>
</dbReference>
<sequence length="46" mass="4974">MLRHQTLPTQPAAITTTRALKKIEASASIAQSPQSPVCIIQRNSQS</sequence>
<comment type="caution">
    <text evidence="1">The sequence shown here is derived from an EMBL/GenBank/DDBJ whole genome shotgun (WGS) entry which is preliminary data.</text>
</comment>